<dbReference type="InterPro" id="IPR019979">
    <property type="entry name" value="Ribosomal_uS17_CS"/>
</dbReference>
<dbReference type="InterPro" id="IPR019984">
    <property type="entry name" value="Ribosomal_uS17_bact/chlr"/>
</dbReference>
<evidence type="ECO:0000256" key="5">
    <source>
        <dbReference type="ARBA" id="ARBA00023274"/>
    </source>
</evidence>
<dbReference type="GO" id="GO:0003735">
    <property type="term" value="F:structural constituent of ribosome"/>
    <property type="evidence" value="ECO:0007669"/>
    <property type="project" value="UniProtKB-UniRule"/>
</dbReference>
<dbReference type="PANTHER" id="PTHR10744:SF1">
    <property type="entry name" value="SMALL RIBOSOMAL SUBUNIT PROTEIN US17M"/>
    <property type="match status" value="1"/>
</dbReference>
<evidence type="ECO:0000256" key="1">
    <source>
        <dbReference type="ARBA" id="ARBA00010254"/>
    </source>
</evidence>
<keyword evidence="2 6" id="KW-0699">rRNA-binding</keyword>
<comment type="similarity">
    <text evidence="1 6 7">Belongs to the universal ribosomal protein uS17 family.</text>
</comment>
<dbReference type="SUPFAM" id="SSF50249">
    <property type="entry name" value="Nucleic acid-binding proteins"/>
    <property type="match status" value="1"/>
</dbReference>
<dbReference type="InterPro" id="IPR000266">
    <property type="entry name" value="Ribosomal_uS17"/>
</dbReference>
<evidence type="ECO:0000256" key="3">
    <source>
        <dbReference type="ARBA" id="ARBA00022884"/>
    </source>
</evidence>
<proteinExistence type="inferred from homology"/>
<accession>A0A7C4AQZ3</accession>
<dbReference type="NCBIfam" id="NF004123">
    <property type="entry name" value="PRK05610.1"/>
    <property type="match status" value="1"/>
</dbReference>
<evidence type="ECO:0000313" key="8">
    <source>
        <dbReference type="EMBL" id="HGH60324.1"/>
    </source>
</evidence>
<dbReference type="AlphaFoldDB" id="A0A7C4AQZ3"/>
<keyword evidence="5 6" id="KW-0687">Ribonucleoprotein</keyword>
<dbReference type="InterPro" id="IPR012340">
    <property type="entry name" value="NA-bd_OB-fold"/>
</dbReference>
<organism evidence="8">
    <name type="scientific">Desulfomonile tiedjei</name>
    <dbReference type="NCBI Taxonomy" id="2358"/>
    <lineage>
        <taxon>Bacteria</taxon>
        <taxon>Pseudomonadati</taxon>
        <taxon>Thermodesulfobacteriota</taxon>
        <taxon>Desulfomonilia</taxon>
        <taxon>Desulfomonilales</taxon>
        <taxon>Desulfomonilaceae</taxon>
        <taxon>Desulfomonile</taxon>
    </lineage>
</organism>
<dbReference type="Pfam" id="PF00366">
    <property type="entry name" value="Ribosomal_S17"/>
    <property type="match status" value="1"/>
</dbReference>
<comment type="subunit">
    <text evidence="6">Part of the 30S ribosomal subunit.</text>
</comment>
<gene>
    <name evidence="6" type="primary">rpsQ</name>
    <name evidence="8" type="ORF">ENV54_03380</name>
</gene>
<dbReference type="EMBL" id="DTGT01000109">
    <property type="protein sequence ID" value="HGH60324.1"/>
    <property type="molecule type" value="Genomic_DNA"/>
</dbReference>
<dbReference type="GO" id="GO:0022627">
    <property type="term" value="C:cytosolic small ribosomal subunit"/>
    <property type="evidence" value="ECO:0007669"/>
    <property type="project" value="UniProtKB-UniRule"/>
</dbReference>
<dbReference type="CDD" id="cd00364">
    <property type="entry name" value="Ribosomal_uS17"/>
    <property type="match status" value="1"/>
</dbReference>
<name>A0A7C4AQZ3_9BACT</name>
<dbReference type="Gene3D" id="2.40.50.140">
    <property type="entry name" value="Nucleic acid-binding proteins"/>
    <property type="match status" value="1"/>
</dbReference>
<evidence type="ECO:0000256" key="7">
    <source>
        <dbReference type="RuleBase" id="RU003872"/>
    </source>
</evidence>
<evidence type="ECO:0000256" key="2">
    <source>
        <dbReference type="ARBA" id="ARBA00022730"/>
    </source>
</evidence>
<keyword evidence="3 6" id="KW-0694">RNA-binding</keyword>
<comment type="caution">
    <text evidence="8">The sequence shown here is derived from an EMBL/GenBank/DDBJ whole genome shotgun (WGS) entry which is preliminary data.</text>
</comment>
<keyword evidence="4 6" id="KW-0689">Ribosomal protein</keyword>
<evidence type="ECO:0000256" key="4">
    <source>
        <dbReference type="ARBA" id="ARBA00022980"/>
    </source>
</evidence>
<dbReference type="HAMAP" id="MF_01345_B">
    <property type="entry name" value="Ribosomal_uS17_B"/>
    <property type="match status" value="1"/>
</dbReference>
<dbReference type="GO" id="GO:0019843">
    <property type="term" value="F:rRNA binding"/>
    <property type="evidence" value="ECO:0007669"/>
    <property type="project" value="UniProtKB-UniRule"/>
</dbReference>
<dbReference type="PROSITE" id="PS00056">
    <property type="entry name" value="RIBOSOMAL_S17"/>
    <property type="match status" value="1"/>
</dbReference>
<dbReference type="NCBIfam" id="TIGR03635">
    <property type="entry name" value="uS17_bact"/>
    <property type="match status" value="1"/>
</dbReference>
<protein>
    <recommendedName>
        <fullName evidence="6">Small ribosomal subunit protein uS17</fullName>
    </recommendedName>
</protein>
<dbReference type="PRINTS" id="PR00973">
    <property type="entry name" value="RIBOSOMALS17"/>
</dbReference>
<dbReference type="GO" id="GO:0006412">
    <property type="term" value="P:translation"/>
    <property type="evidence" value="ECO:0007669"/>
    <property type="project" value="UniProtKB-UniRule"/>
</dbReference>
<sequence>MTNSSERVKQRKVRTGVVVSNKMDKTVVVEVSRTVLHPVYKKFVRRRKRFMAHDEQNACRIGDEVMIVETRPLSRHKNWRVRKILKEAALPGGSL</sequence>
<comment type="function">
    <text evidence="6">One of the primary rRNA binding proteins, it binds specifically to the 5'-end of 16S ribosomal RNA.</text>
</comment>
<reference evidence="8" key="1">
    <citation type="journal article" date="2020" name="mSystems">
        <title>Genome- and Community-Level Interaction Insights into Carbon Utilization and Element Cycling Functions of Hydrothermarchaeota in Hydrothermal Sediment.</title>
        <authorList>
            <person name="Zhou Z."/>
            <person name="Liu Y."/>
            <person name="Xu W."/>
            <person name="Pan J."/>
            <person name="Luo Z.H."/>
            <person name="Li M."/>
        </authorList>
    </citation>
    <scope>NUCLEOTIDE SEQUENCE [LARGE SCALE GENOMIC DNA]</scope>
    <source>
        <strain evidence="8">SpSt-769</strain>
    </source>
</reference>
<evidence type="ECO:0000256" key="6">
    <source>
        <dbReference type="HAMAP-Rule" id="MF_01345"/>
    </source>
</evidence>
<dbReference type="PANTHER" id="PTHR10744">
    <property type="entry name" value="40S RIBOSOMAL PROTEIN S11 FAMILY MEMBER"/>
    <property type="match status" value="1"/>
</dbReference>